<keyword evidence="1" id="KW-0812">Transmembrane</keyword>
<protein>
    <recommendedName>
        <fullName evidence="4">Integral membrane protein</fullName>
    </recommendedName>
</protein>
<feature type="transmembrane region" description="Helical" evidence="1">
    <location>
        <begin position="25"/>
        <end position="43"/>
    </location>
</feature>
<proteinExistence type="predicted"/>
<comment type="caution">
    <text evidence="2">The sequence shown here is derived from an EMBL/GenBank/DDBJ whole genome shotgun (WGS) entry which is preliminary data.</text>
</comment>
<reference evidence="2 3" key="1">
    <citation type="submission" date="2016-10" db="EMBL/GenBank/DDBJ databases">
        <title>Genome sequence of Streptomyces gilvigriseus MUSC 26.</title>
        <authorList>
            <person name="Lee L.-H."/>
            <person name="Ser H.-L."/>
        </authorList>
    </citation>
    <scope>NUCLEOTIDE SEQUENCE [LARGE SCALE GENOMIC DNA]</scope>
    <source>
        <strain evidence="2 3">MUSC 26</strain>
    </source>
</reference>
<organism evidence="2 3">
    <name type="scientific">Mangrovactinospora gilvigrisea</name>
    <dbReference type="NCBI Taxonomy" id="1428644"/>
    <lineage>
        <taxon>Bacteria</taxon>
        <taxon>Bacillati</taxon>
        <taxon>Actinomycetota</taxon>
        <taxon>Actinomycetes</taxon>
        <taxon>Kitasatosporales</taxon>
        <taxon>Streptomycetaceae</taxon>
        <taxon>Mangrovactinospora</taxon>
    </lineage>
</organism>
<evidence type="ECO:0000313" key="3">
    <source>
        <dbReference type="Proteomes" id="UP000243342"/>
    </source>
</evidence>
<keyword evidence="1" id="KW-0472">Membrane</keyword>
<keyword evidence="1" id="KW-1133">Transmembrane helix</keyword>
<dbReference type="AlphaFoldDB" id="A0A1J7BG10"/>
<feature type="transmembrane region" description="Helical" evidence="1">
    <location>
        <begin position="75"/>
        <end position="97"/>
    </location>
</feature>
<evidence type="ECO:0008006" key="4">
    <source>
        <dbReference type="Google" id="ProtNLM"/>
    </source>
</evidence>
<sequence length="98" mass="10020">MAQPVARNQHHVLNTDGRAHPRENALAVVTALAGLLAIVTSLWPHLHVVSCWAGLVGLGTGAVSQMISETRGERFVNVIGMGAAAVGLGLGIAHGGVL</sequence>
<dbReference type="Proteomes" id="UP000243342">
    <property type="component" value="Unassembled WGS sequence"/>
</dbReference>
<evidence type="ECO:0000256" key="1">
    <source>
        <dbReference type="SAM" id="Phobius"/>
    </source>
</evidence>
<dbReference type="OrthoDB" id="3855413at2"/>
<dbReference type="EMBL" id="MLCF01000050">
    <property type="protein sequence ID" value="OIV37517.1"/>
    <property type="molecule type" value="Genomic_DNA"/>
</dbReference>
<keyword evidence="3" id="KW-1185">Reference proteome</keyword>
<evidence type="ECO:0000313" key="2">
    <source>
        <dbReference type="EMBL" id="OIV37517.1"/>
    </source>
</evidence>
<dbReference type="STRING" id="1428644.BIV57_10630"/>
<feature type="transmembrane region" description="Helical" evidence="1">
    <location>
        <begin position="49"/>
        <end position="68"/>
    </location>
</feature>
<dbReference type="RefSeq" id="WP_071656523.1">
    <property type="nucleotide sequence ID" value="NZ_MLCF01000050.1"/>
</dbReference>
<accession>A0A1J7BG10</accession>
<gene>
    <name evidence="2" type="ORF">BIV57_10630</name>
</gene>
<name>A0A1J7BG10_9ACTN</name>